<dbReference type="GO" id="GO:0003899">
    <property type="term" value="F:DNA-directed RNA polymerase activity"/>
    <property type="evidence" value="ECO:0007669"/>
    <property type="project" value="UniProtKB-UniRule"/>
</dbReference>
<comment type="function">
    <text evidence="4">DNA-dependent RNA polymerase catalyzes the transcription of DNA into RNA using the four ribonucleoside triphosphates as substrates. Common component of RNA polymerases I, II and III which synthesize ribosomal RNA precursors, mRNA precursors and many functional non-coding RNAs, and small RNAs, such as 5S rRNA and tRNAs, respectively.</text>
</comment>
<evidence type="ECO:0000313" key="6">
    <source>
        <dbReference type="Proteomes" id="UP000186136"/>
    </source>
</evidence>
<evidence type="ECO:0000256" key="2">
    <source>
        <dbReference type="ARBA" id="ARBA00008912"/>
    </source>
</evidence>
<dbReference type="FunFam" id="2.40.50.140:FF:000191">
    <property type="entry name" value="DNA-directed RNA polymerases I, II, and III subunit RPABC3"/>
    <property type="match status" value="1"/>
</dbReference>
<dbReference type="GO" id="GO:0005665">
    <property type="term" value="C:RNA polymerase II, core complex"/>
    <property type="evidence" value="ECO:0007669"/>
    <property type="project" value="UniProtKB-UniRule"/>
</dbReference>
<reference evidence="5 6" key="1">
    <citation type="submission" date="2016-08" db="EMBL/GenBank/DDBJ databases">
        <title>Whole genome shotgun sequence of Pichia membranifaciens KS47-1.</title>
        <authorList>
            <person name="Konishi M."/>
            <person name="Ishida M."/>
            <person name="Arakawa T."/>
            <person name="Kato Y."/>
            <person name="Horiuchi J."/>
        </authorList>
    </citation>
    <scope>NUCLEOTIDE SEQUENCE [LARGE SCALE GENOMIC DNA]</scope>
    <source>
        <strain evidence="5 6">KS47-1</strain>
    </source>
</reference>
<comment type="subcellular location">
    <subcellularLocation>
        <location evidence="1">Nucleus</location>
    </subcellularLocation>
</comment>
<comment type="similarity">
    <text evidence="2 4">Belongs to the eukaryotic RPB8 RNA polymerase subunit family.</text>
</comment>
<dbReference type="InterPro" id="IPR005570">
    <property type="entry name" value="RPABC3"/>
</dbReference>
<evidence type="ECO:0000256" key="3">
    <source>
        <dbReference type="ARBA" id="ARBA00023242"/>
    </source>
</evidence>
<dbReference type="Gene3D" id="2.40.50.140">
    <property type="entry name" value="Nucleic acid-binding proteins"/>
    <property type="match status" value="1"/>
</dbReference>
<evidence type="ECO:0000313" key="5">
    <source>
        <dbReference type="EMBL" id="GAV27880.1"/>
    </source>
</evidence>
<dbReference type="Proteomes" id="UP000186136">
    <property type="component" value="Unassembled WGS sequence"/>
</dbReference>
<dbReference type="OrthoDB" id="20018at2759"/>
<evidence type="ECO:0000256" key="4">
    <source>
        <dbReference type="PIRNR" id="PIRNR000779"/>
    </source>
</evidence>
<dbReference type="GO" id="GO:0006351">
    <property type="term" value="P:DNA-templated transcription"/>
    <property type="evidence" value="ECO:0007669"/>
    <property type="project" value="UniProtKB-UniRule"/>
</dbReference>
<dbReference type="AlphaFoldDB" id="A0A1Q2YEA7"/>
<keyword evidence="6" id="KW-1185">Reference proteome</keyword>
<keyword evidence="3 4" id="KW-0539">Nucleus</keyword>
<dbReference type="SMART" id="SM00658">
    <property type="entry name" value="RPOL8c"/>
    <property type="match status" value="1"/>
</dbReference>
<dbReference type="GO" id="GO:0005736">
    <property type="term" value="C:RNA polymerase I complex"/>
    <property type="evidence" value="ECO:0007669"/>
    <property type="project" value="TreeGrafter"/>
</dbReference>
<evidence type="ECO:0000256" key="1">
    <source>
        <dbReference type="ARBA" id="ARBA00004123"/>
    </source>
</evidence>
<dbReference type="Pfam" id="PF03870">
    <property type="entry name" value="RNA_pol_Rpb8"/>
    <property type="match status" value="1"/>
</dbReference>
<sequence length="151" mass="17069">MSSTLFDDIFNIESLDSARYDRVSRIIANSTSSQDTKITLDINHELFPVSENDTLTITLAKSLSIDDDPSSMDTDEILGANGSWRPPKPDQRSLMNDYDYVMHGTVYKFEEGKGDTISVYCSFGGLLMCLEGNYRNLSSLKQENLYILMRK</sequence>
<protein>
    <recommendedName>
        <fullName evidence="4">DNA-directed RNA polymerases I, II, and III subunit RPABC3</fullName>
    </recommendedName>
</protein>
<dbReference type="InterPro" id="IPR012340">
    <property type="entry name" value="NA-bd_OB-fold"/>
</dbReference>
<dbReference type="GO" id="GO:0005666">
    <property type="term" value="C:RNA polymerase III complex"/>
    <property type="evidence" value="ECO:0007669"/>
    <property type="project" value="TreeGrafter"/>
</dbReference>
<proteinExistence type="inferred from homology"/>
<dbReference type="PIRSF" id="PIRSF000779">
    <property type="entry name" value="RNA_pol_Rpb8"/>
    <property type="match status" value="1"/>
</dbReference>
<accession>A0A1Q2YEA7</accession>
<gene>
    <name evidence="5" type="ORF">PMKS-001348</name>
</gene>
<comment type="caution">
    <text evidence="5">The sequence shown here is derived from an EMBL/GenBank/DDBJ whole genome shotgun (WGS) entry which is preliminary data.</text>
</comment>
<dbReference type="EMBL" id="BDGI01000047">
    <property type="protein sequence ID" value="GAV27880.1"/>
    <property type="molecule type" value="Genomic_DNA"/>
</dbReference>
<dbReference type="PANTHER" id="PTHR10917">
    <property type="entry name" value="DNA-DIRECTED RNA POLYMERASES I, II, AND III SUBUNIT RPABC3"/>
    <property type="match status" value="1"/>
</dbReference>
<dbReference type="PANTHER" id="PTHR10917:SF0">
    <property type="entry name" value="DNA-DIRECTED RNA POLYMERASES I, II, AND III SUBUNIT RPABC3"/>
    <property type="match status" value="1"/>
</dbReference>
<name>A0A1Q2YEA7_9ASCO</name>
<organism evidence="5 6">
    <name type="scientific">Pichia membranifaciens</name>
    <dbReference type="NCBI Taxonomy" id="4926"/>
    <lineage>
        <taxon>Eukaryota</taxon>
        <taxon>Fungi</taxon>
        <taxon>Dikarya</taxon>
        <taxon>Ascomycota</taxon>
        <taxon>Saccharomycotina</taxon>
        <taxon>Pichiomycetes</taxon>
        <taxon>Pichiales</taxon>
        <taxon>Pichiaceae</taxon>
        <taxon>Pichia</taxon>
    </lineage>
</organism>
<dbReference type="SUPFAM" id="SSF50249">
    <property type="entry name" value="Nucleic acid-binding proteins"/>
    <property type="match status" value="1"/>
</dbReference>